<keyword evidence="1" id="KW-1133">Transmembrane helix</keyword>
<evidence type="ECO:0008006" key="4">
    <source>
        <dbReference type="Google" id="ProtNLM"/>
    </source>
</evidence>
<gene>
    <name evidence="2" type="ORF">ACFP3U_28265</name>
</gene>
<keyword evidence="1" id="KW-0472">Membrane</keyword>
<evidence type="ECO:0000256" key="1">
    <source>
        <dbReference type="SAM" id="Phobius"/>
    </source>
</evidence>
<dbReference type="PANTHER" id="PTHR42305">
    <property type="entry name" value="MEMBRANE PROTEIN RV1733C-RELATED"/>
    <property type="match status" value="1"/>
</dbReference>
<organism evidence="2 3">
    <name type="scientific">Kitasatospora misakiensis</name>
    <dbReference type="NCBI Taxonomy" id="67330"/>
    <lineage>
        <taxon>Bacteria</taxon>
        <taxon>Bacillati</taxon>
        <taxon>Actinomycetota</taxon>
        <taxon>Actinomycetes</taxon>
        <taxon>Kitasatosporales</taxon>
        <taxon>Streptomycetaceae</taxon>
        <taxon>Kitasatospora</taxon>
    </lineage>
</organism>
<feature type="transmembrane region" description="Helical" evidence="1">
    <location>
        <begin position="164"/>
        <end position="189"/>
    </location>
</feature>
<keyword evidence="3" id="KW-1185">Reference proteome</keyword>
<dbReference type="Proteomes" id="UP001595975">
    <property type="component" value="Unassembled WGS sequence"/>
</dbReference>
<dbReference type="InterPro" id="IPR039708">
    <property type="entry name" value="MT1774/Rv1733c-like"/>
</dbReference>
<protein>
    <recommendedName>
        <fullName evidence="4">Integral membrane protein</fullName>
    </recommendedName>
</protein>
<feature type="transmembrane region" description="Helical" evidence="1">
    <location>
        <begin position="48"/>
        <end position="71"/>
    </location>
</feature>
<comment type="caution">
    <text evidence="2">The sequence shown here is derived from an EMBL/GenBank/DDBJ whole genome shotgun (WGS) entry which is preliminary data.</text>
</comment>
<keyword evidence="1" id="KW-0812">Transmembrane</keyword>
<evidence type="ECO:0000313" key="2">
    <source>
        <dbReference type="EMBL" id="MFC5666849.1"/>
    </source>
</evidence>
<dbReference type="PANTHER" id="PTHR42305:SF1">
    <property type="entry name" value="MEMBRANE PROTEIN RV1733C-RELATED"/>
    <property type="match status" value="1"/>
</dbReference>
<sequence length="223" mass="24081">MSRTPRPPRTVPPTRRAGRVLRRALGRRHTVQAREPLARPVDRARGRAWLAAALALAIGLAGIAAAAVLGYRTAGRTTEAERERLHRTQALVLGRLRAEDTGAGRWRGGYQKRVDTSVSWTAPDGLARTGTVEAPRGAATGSTLTLWVDADGRPATAPVTRAGLAVGLAFTALAGSTTLAALLGGALALRLRLLDRRADRDWERSWAHWEPRWTGRTSQPQDD</sequence>
<proteinExistence type="predicted"/>
<accession>A0ABW0XC03</accession>
<evidence type="ECO:0000313" key="3">
    <source>
        <dbReference type="Proteomes" id="UP001595975"/>
    </source>
</evidence>
<name>A0ABW0XC03_9ACTN</name>
<dbReference type="EMBL" id="JBHSOF010000046">
    <property type="protein sequence ID" value="MFC5666849.1"/>
    <property type="molecule type" value="Genomic_DNA"/>
</dbReference>
<dbReference type="RefSeq" id="WP_380228541.1">
    <property type="nucleotide sequence ID" value="NZ_JBHSOF010000046.1"/>
</dbReference>
<reference evidence="3" key="1">
    <citation type="journal article" date="2019" name="Int. J. Syst. Evol. Microbiol.">
        <title>The Global Catalogue of Microorganisms (GCM) 10K type strain sequencing project: providing services to taxonomists for standard genome sequencing and annotation.</title>
        <authorList>
            <consortium name="The Broad Institute Genomics Platform"/>
            <consortium name="The Broad Institute Genome Sequencing Center for Infectious Disease"/>
            <person name="Wu L."/>
            <person name="Ma J."/>
        </authorList>
    </citation>
    <scope>NUCLEOTIDE SEQUENCE [LARGE SCALE GENOMIC DNA]</scope>
    <source>
        <strain evidence="3">CGMCC 4.1437</strain>
    </source>
</reference>